<organism evidence="3 4">
    <name type="scientific">Natronocalculus amylovorans</name>
    <dbReference type="NCBI Taxonomy" id="2917812"/>
    <lineage>
        <taxon>Archaea</taxon>
        <taxon>Methanobacteriati</taxon>
        <taxon>Methanobacteriota</taxon>
        <taxon>Stenosarchaea group</taxon>
        <taxon>Halobacteria</taxon>
        <taxon>Halobacteriales</taxon>
        <taxon>Haloferacaceae</taxon>
        <taxon>Natronocalculus</taxon>
    </lineage>
</organism>
<protein>
    <recommendedName>
        <fullName evidence="2">DUF7344 domain-containing protein</fullName>
    </recommendedName>
</protein>
<accession>A0AAE3G0J7</accession>
<evidence type="ECO:0000259" key="2">
    <source>
        <dbReference type="Pfam" id="PF24035"/>
    </source>
</evidence>
<keyword evidence="4" id="KW-1185">Reference proteome</keyword>
<proteinExistence type="predicted"/>
<feature type="transmembrane region" description="Helical" evidence="1">
    <location>
        <begin position="147"/>
        <end position="166"/>
    </location>
</feature>
<keyword evidence="1" id="KW-0812">Transmembrane</keyword>
<reference evidence="3" key="2">
    <citation type="submission" date="2022-02" db="EMBL/GenBank/DDBJ databases">
        <authorList>
            <person name="Elcheninov A.G."/>
            <person name="Sorokin D.Y."/>
            <person name="Kublanov I.V."/>
        </authorList>
    </citation>
    <scope>NUCLEOTIDE SEQUENCE</scope>
    <source>
        <strain evidence="3">AArc-St2</strain>
    </source>
</reference>
<feature type="transmembrane region" description="Helical" evidence="1">
    <location>
        <begin position="119"/>
        <end position="141"/>
    </location>
</feature>
<dbReference type="Proteomes" id="UP001203207">
    <property type="component" value="Unassembled WGS sequence"/>
</dbReference>
<evidence type="ECO:0000313" key="3">
    <source>
        <dbReference type="EMBL" id="MCL9817924.1"/>
    </source>
</evidence>
<dbReference type="InterPro" id="IPR055768">
    <property type="entry name" value="DUF7344"/>
</dbReference>
<feature type="domain" description="DUF7344" evidence="2">
    <location>
        <begin position="17"/>
        <end position="93"/>
    </location>
</feature>
<reference evidence="3" key="1">
    <citation type="journal article" date="2022" name="Syst. Appl. Microbiol.">
        <title>Natronocalculus amylovorans gen. nov., sp. nov., and Natranaeroarchaeum aerophilus sp. nov., dominant culturable amylolytic natronoarchaea from hypersaline soda lakes in southwestern Siberia.</title>
        <authorList>
            <person name="Sorokin D.Y."/>
            <person name="Elcheninov A.G."/>
            <person name="Khizhniak T.V."/>
            <person name="Koenen M."/>
            <person name="Bale N.J."/>
            <person name="Damste J.S.S."/>
            <person name="Kublanov I.V."/>
        </authorList>
    </citation>
    <scope>NUCLEOTIDE SEQUENCE</scope>
    <source>
        <strain evidence="3">AArc-St2</strain>
    </source>
</reference>
<name>A0AAE3G0J7_9EURY</name>
<keyword evidence="1" id="KW-0472">Membrane</keyword>
<dbReference type="EMBL" id="JAKRVX010000006">
    <property type="protein sequence ID" value="MCL9817924.1"/>
    <property type="molecule type" value="Genomic_DNA"/>
</dbReference>
<comment type="caution">
    <text evidence="3">The sequence shown here is derived from an EMBL/GenBank/DDBJ whole genome shotgun (WGS) entry which is preliminary data.</text>
</comment>
<evidence type="ECO:0000313" key="4">
    <source>
        <dbReference type="Proteomes" id="UP001203207"/>
    </source>
</evidence>
<dbReference type="RefSeq" id="WP_250585301.1">
    <property type="nucleotide sequence ID" value="NZ_JAKRVX010000006.1"/>
</dbReference>
<sequence>MSGEVSTDSGLDPTEIHDVLRNSRRRLVLKQLIAVDEPIELGELAEHIAAIEYGESPPPHKLRQSVYVSLHQTHIPKLTDLDIIAYNDTDKMVMLSGHAPDIAIYLEIVPQYGLSRTELFAGLSLLGVLATVGSSIGVPILEMVEPGWWSLLALFCIGILAGYYSFTQEPTLFERVR</sequence>
<dbReference type="Pfam" id="PF24035">
    <property type="entry name" value="DUF7344"/>
    <property type="match status" value="1"/>
</dbReference>
<keyword evidence="1" id="KW-1133">Transmembrane helix</keyword>
<dbReference type="AlphaFoldDB" id="A0AAE3G0J7"/>
<evidence type="ECO:0000256" key="1">
    <source>
        <dbReference type="SAM" id="Phobius"/>
    </source>
</evidence>
<gene>
    <name evidence="3" type="ORF">AArcSt2_13355</name>
</gene>